<name>A0ABQ5FJ17_9ASTR</name>
<comment type="caution">
    <text evidence="1">The sequence shown here is derived from an EMBL/GenBank/DDBJ whole genome shotgun (WGS) entry which is preliminary data.</text>
</comment>
<organism evidence="1 2">
    <name type="scientific">Tanacetum coccineum</name>
    <dbReference type="NCBI Taxonomy" id="301880"/>
    <lineage>
        <taxon>Eukaryota</taxon>
        <taxon>Viridiplantae</taxon>
        <taxon>Streptophyta</taxon>
        <taxon>Embryophyta</taxon>
        <taxon>Tracheophyta</taxon>
        <taxon>Spermatophyta</taxon>
        <taxon>Magnoliopsida</taxon>
        <taxon>eudicotyledons</taxon>
        <taxon>Gunneridae</taxon>
        <taxon>Pentapetalae</taxon>
        <taxon>asterids</taxon>
        <taxon>campanulids</taxon>
        <taxon>Asterales</taxon>
        <taxon>Asteraceae</taxon>
        <taxon>Asteroideae</taxon>
        <taxon>Anthemideae</taxon>
        <taxon>Anthemidinae</taxon>
        <taxon>Tanacetum</taxon>
    </lineage>
</organism>
<gene>
    <name evidence="1" type="ORF">Tco_1006075</name>
</gene>
<evidence type="ECO:0000313" key="2">
    <source>
        <dbReference type="Proteomes" id="UP001151760"/>
    </source>
</evidence>
<accession>A0ABQ5FJ17</accession>
<proteinExistence type="predicted"/>
<dbReference type="Proteomes" id="UP001151760">
    <property type="component" value="Unassembled WGS sequence"/>
</dbReference>
<reference evidence="1" key="1">
    <citation type="journal article" date="2022" name="Int. J. Mol. Sci.">
        <title>Draft Genome of Tanacetum Coccineum: Genomic Comparison of Closely Related Tanacetum-Family Plants.</title>
        <authorList>
            <person name="Yamashiro T."/>
            <person name="Shiraishi A."/>
            <person name="Nakayama K."/>
            <person name="Satake H."/>
        </authorList>
    </citation>
    <scope>NUCLEOTIDE SEQUENCE</scope>
</reference>
<protein>
    <submittedName>
        <fullName evidence="1">Uncharacterized protein</fullName>
    </submittedName>
</protein>
<sequence>MKLVPTCAESKAESESPNGIEKPFEIHWELKLLLSFNGGKKAGELVGGERKERGLPTDVATLDTRMGTWFNGEVSELEHLRSMMRRLVENQMKDLELLGIVNQFVAKLYECSRKREKDVEEMGY</sequence>
<evidence type="ECO:0000313" key="1">
    <source>
        <dbReference type="EMBL" id="GJT62542.1"/>
    </source>
</evidence>
<dbReference type="EMBL" id="BQNB010017385">
    <property type="protein sequence ID" value="GJT62542.1"/>
    <property type="molecule type" value="Genomic_DNA"/>
</dbReference>
<reference evidence="1" key="2">
    <citation type="submission" date="2022-01" db="EMBL/GenBank/DDBJ databases">
        <authorList>
            <person name="Yamashiro T."/>
            <person name="Shiraishi A."/>
            <person name="Satake H."/>
            <person name="Nakayama K."/>
        </authorList>
    </citation>
    <scope>NUCLEOTIDE SEQUENCE</scope>
</reference>
<keyword evidence="2" id="KW-1185">Reference proteome</keyword>